<accession>A0A3B6SAU2</accession>
<dbReference type="EnsemblPlants" id="TraesCS7B02G108900.1">
    <property type="protein sequence ID" value="TraesCS7B02G108900.1.cds1"/>
    <property type="gene ID" value="TraesCS7B02G108900"/>
</dbReference>
<evidence type="ECO:0000313" key="1">
    <source>
        <dbReference type="EnsemblPlants" id="TraesCS7B02G108900.1.cds1"/>
    </source>
</evidence>
<keyword evidence="2" id="KW-1185">Reference proteome</keyword>
<dbReference type="Gramene" id="TraesWEE_scaffold_032686_01G000100.1">
    <property type="protein sequence ID" value="TraesWEE_scaffold_032686_01G000100.1"/>
    <property type="gene ID" value="TraesWEE_scaffold_032686_01G000100"/>
</dbReference>
<dbReference type="Gramene" id="TraesCS7B02G108900.1">
    <property type="protein sequence ID" value="TraesCS7B02G108900.1.cds1"/>
    <property type="gene ID" value="TraesCS7B02G108900"/>
</dbReference>
<dbReference type="Gramene" id="TraesRN7B0100279400.1">
    <property type="protein sequence ID" value="TraesRN7B0100279400.1"/>
    <property type="gene ID" value="TraesRN7B0100279400"/>
</dbReference>
<dbReference type="Proteomes" id="UP000019116">
    <property type="component" value="Chromosome 7B"/>
</dbReference>
<protein>
    <submittedName>
        <fullName evidence="1">Uncharacterized protein</fullName>
    </submittedName>
</protein>
<dbReference type="Gramene" id="TraesCS7B03G0285200.1">
    <property type="protein sequence ID" value="TraesCS7B03G0285200.1.CDS1"/>
    <property type="gene ID" value="TraesCS7B03G0285200"/>
</dbReference>
<name>A0A3B6SAU2_WHEAT</name>
<reference evidence="1" key="1">
    <citation type="submission" date="2018-08" db="EMBL/GenBank/DDBJ databases">
        <authorList>
            <person name="Rossello M."/>
        </authorList>
    </citation>
    <scope>NUCLEOTIDE SEQUENCE [LARGE SCALE GENOMIC DNA]</scope>
    <source>
        <strain evidence="1">cv. Chinese Spring</strain>
    </source>
</reference>
<organism evidence="1">
    <name type="scientific">Triticum aestivum</name>
    <name type="common">Wheat</name>
    <dbReference type="NCBI Taxonomy" id="4565"/>
    <lineage>
        <taxon>Eukaryota</taxon>
        <taxon>Viridiplantae</taxon>
        <taxon>Streptophyta</taxon>
        <taxon>Embryophyta</taxon>
        <taxon>Tracheophyta</taxon>
        <taxon>Spermatophyta</taxon>
        <taxon>Magnoliopsida</taxon>
        <taxon>Liliopsida</taxon>
        <taxon>Poales</taxon>
        <taxon>Poaceae</taxon>
        <taxon>BOP clade</taxon>
        <taxon>Pooideae</taxon>
        <taxon>Triticodae</taxon>
        <taxon>Triticeae</taxon>
        <taxon>Triticinae</taxon>
        <taxon>Triticum</taxon>
    </lineage>
</organism>
<evidence type="ECO:0000313" key="2">
    <source>
        <dbReference type="Proteomes" id="UP000019116"/>
    </source>
</evidence>
<proteinExistence type="predicted"/>
<dbReference type="AlphaFoldDB" id="A0A3B6SAU2"/>
<reference evidence="1" key="2">
    <citation type="submission" date="2018-10" db="UniProtKB">
        <authorList>
            <consortium name="EnsemblPlants"/>
        </authorList>
    </citation>
    <scope>IDENTIFICATION</scope>
</reference>
<sequence>MEGPGMPEADDRFSCTMEELFGDAAEEIVGTSNAAADHHAPFEAECQAEEALDMKMLFAMMDEAAAEQERQAVSTNDKSSMVQDKPIFLHPSEAQWQADNAAADLDAPSLHGHDHLFNPRPSFSDPFEAAWRAEEALQNDNAAANLQAGPLGGHNDFFWSSTVY</sequence>